<dbReference type="GeneID" id="104747483"/>
<name>A0ABM0W8Z0_CAMSA</name>
<evidence type="ECO:0000313" key="2">
    <source>
        <dbReference type="RefSeq" id="XP_010467419.1"/>
    </source>
</evidence>
<sequence>MNRFFFWYVKRIGFQFQDGTSVPDEFWVGNEELVNMFVVYLINYILHGRTNNRGDGLLTKDYFRVVNSRDLLFNDCGDRVAQLLHVELVPPYYYQYDALCSSTSFDCQYSFAVSS</sequence>
<dbReference type="Proteomes" id="UP000694864">
    <property type="component" value="Chromosome 15"/>
</dbReference>
<keyword evidence="1" id="KW-1185">Reference proteome</keyword>
<reference evidence="2" key="2">
    <citation type="submission" date="2025-08" db="UniProtKB">
        <authorList>
            <consortium name="RefSeq"/>
        </authorList>
    </citation>
    <scope>IDENTIFICATION</scope>
    <source>
        <tissue evidence="2">Leaf</tissue>
    </source>
</reference>
<accession>A0ABM0W8Z0</accession>
<evidence type="ECO:0000313" key="1">
    <source>
        <dbReference type="Proteomes" id="UP000694864"/>
    </source>
</evidence>
<protein>
    <submittedName>
        <fullName evidence="2">Uncharacterized calcium-binding protein At1g02270-like isoform X1</fullName>
    </submittedName>
</protein>
<proteinExistence type="predicted"/>
<organism evidence="1 2">
    <name type="scientific">Camelina sativa</name>
    <name type="common">False flax</name>
    <name type="synonym">Myagrum sativum</name>
    <dbReference type="NCBI Taxonomy" id="90675"/>
    <lineage>
        <taxon>Eukaryota</taxon>
        <taxon>Viridiplantae</taxon>
        <taxon>Streptophyta</taxon>
        <taxon>Embryophyta</taxon>
        <taxon>Tracheophyta</taxon>
        <taxon>Spermatophyta</taxon>
        <taxon>Magnoliopsida</taxon>
        <taxon>eudicotyledons</taxon>
        <taxon>Gunneridae</taxon>
        <taxon>Pentapetalae</taxon>
        <taxon>rosids</taxon>
        <taxon>malvids</taxon>
        <taxon>Brassicales</taxon>
        <taxon>Brassicaceae</taxon>
        <taxon>Camelineae</taxon>
        <taxon>Camelina</taxon>
    </lineage>
</organism>
<reference evidence="1" key="1">
    <citation type="journal article" date="2014" name="Nat. Commun.">
        <title>The emerging biofuel crop Camelina sativa retains a highly undifferentiated hexaploid genome structure.</title>
        <authorList>
            <person name="Kagale S."/>
            <person name="Koh C."/>
            <person name="Nixon J."/>
            <person name="Bollina V."/>
            <person name="Clarke W.E."/>
            <person name="Tuteja R."/>
            <person name="Spillane C."/>
            <person name="Robinson S.J."/>
            <person name="Links M.G."/>
            <person name="Clarke C."/>
            <person name="Higgins E.E."/>
            <person name="Huebert T."/>
            <person name="Sharpe A.G."/>
            <person name="Parkin I.A."/>
        </authorList>
    </citation>
    <scope>NUCLEOTIDE SEQUENCE [LARGE SCALE GENOMIC DNA]</scope>
    <source>
        <strain evidence="1">cv. DH55</strain>
    </source>
</reference>
<dbReference type="RefSeq" id="XP_010467419.1">
    <property type="nucleotide sequence ID" value="XM_010469117.2"/>
</dbReference>
<gene>
    <name evidence="2" type="primary">LOC104747483</name>
</gene>